<organism evidence="2 3">
    <name type="scientific">Purpureocillium lilacinum</name>
    <name type="common">Paecilomyces lilacinus</name>
    <dbReference type="NCBI Taxonomy" id="33203"/>
    <lineage>
        <taxon>Eukaryota</taxon>
        <taxon>Fungi</taxon>
        <taxon>Dikarya</taxon>
        <taxon>Ascomycota</taxon>
        <taxon>Pezizomycotina</taxon>
        <taxon>Sordariomycetes</taxon>
        <taxon>Hypocreomycetidae</taxon>
        <taxon>Hypocreales</taxon>
        <taxon>Ophiocordycipitaceae</taxon>
        <taxon>Purpureocillium</taxon>
    </lineage>
</organism>
<dbReference type="AlphaFoldDB" id="A0A179HPM9"/>
<sequence length="107" mass="11344">MRAPNMEVTSQRPVADEPRLFDGRGEARGRGRRGMRWVISTGRDPWRGNNPVASAGDAENGAIPTAPAGSNLQCEMSLSCGGLRSRHVVTLSPGACVLSSLWPTGRG</sequence>
<evidence type="ECO:0000313" key="3">
    <source>
        <dbReference type="Proteomes" id="UP000078340"/>
    </source>
</evidence>
<name>A0A179HPM9_PURLI</name>
<feature type="region of interest" description="Disordered" evidence="1">
    <location>
        <begin position="1"/>
        <end position="64"/>
    </location>
</feature>
<proteinExistence type="predicted"/>
<dbReference type="EMBL" id="LSBI01000003">
    <property type="protein sequence ID" value="OAQ91429.1"/>
    <property type="molecule type" value="Genomic_DNA"/>
</dbReference>
<evidence type="ECO:0000313" key="2">
    <source>
        <dbReference type="EMBL" id="OAQ91429.1"/>
    </source>
</evidence>
<protein>
    <submittedName>
        <fullName evidence="2">Uncharacterized protein</fullName>
    </submittedName>
</protein>
<comment type="caution">
    <text evidence="2">The sequence shown here is derived from an EMBL/GenBank/DDBJ whole genome shotgun (WGS) entry which is preliminary data.</text>
</comment>
<gene>
    <name evidence="2" type="ORF">VFPFJ_03169</name>
</gene>
<feature type="compositionally biased region" description="Basic and acidic residues" evidence="1">
    <location>
        <begin position="14"/>
        <end position="29"/>
    </location>
</feature>
<accession>A0A179HPM9</accession>
<dbReference type="Proteomes" id="UP000078340">
    <property type="component" value="Unassembled WGS sequence"/>
</dbReference>
<evidence type="ECO:0000256" key="1">
    <source>
        <dbReference type="SAM" id="MobiDB-lite"/>
    </source>
</evidence>
<reference evidence="2 3" key="1">
    <citation type="submission" date="2016-02" db="EMBL/GenBank/DDBJ databases">
        <title>Biosynthesis of antibiotic leucinostatins and their inhibition on Phytophthora in bio-control Purpureocillium lilacinum.</title>
        <authorList>
            <person name="Wang G."/>
            <person name="Liu Z."/>
            <person name="Lin R."/>
            <person name="Li E."/>
            <person name="Mao Z."/>
            <person name="Ling J."/>
            <person name="Yin W."/>
            <person name="Xie B."/>
        </authorList>
    </citation>
    <scope>NUCLEOTIDE SEQUENCE [LARGE SCALE GENOMIC DNA]</scope>
    <source>
        <strain evidence="2">PLFJ-1</strain>
    </source>
</reference>